<reference evidence="4 5" key="1">
    <citation type="submission" date="2020-11" db="EMBL/GenBank/DDBJ databases">
        <title>Pseudonocardia abyssalis sp. nov. and Pseudonocardia oceani sp. nov., description and phylogenomic analysis of two novel actinomycetes isolated from the deep Southern Ocean.</title>
        <authorList>
            <person name="Parra J."/>
        </authorList>
    </citation>
    <scope>NUCLEOTIDE SEQUENCE [LARGE SCALE GENOMIC DNA]</scope>
    <source>
        <strain evidence="5">KRD185</strain>
    </source>
</reference>
<dbReference type="InterPro" id="IPR043725">
    <property type="entry name" value="DUF5667"/>
</dbReference>
<feature type="region of interest" description="Disordered" evidence="1">
    <location>
        <begin position="1"/>
        <end position="29"/>
    </location>
</feature>
<feature type="compositionally biased region" description="Gly residues" evidence="1">
    <location>
        <begin position="435"/>
        <end position="445"/>
    </location>
</feature>
<dbReference type="Pfam" id="PF18915">
    <property type="entry name" value="DUF5667"/>
    <property type="match status" value="1"/>
</dbReference>
<dbReference type="RefSeq" id="WP_218593621.1">
    <property type="nucleotide sequence ID" value="NZ_JADQDE010000482.1"/>
</dbReference>
<organism evidence="4 5">
    <name type="scientific">Pseudonocardia oceani</name>
    <dbReference type="NCBI Taxonomy" id="2792013"/>
    <lineage>
        <taxon>Bacteria</taxon>
        <taxon>Bacillati</taxon>
        <taxon>Actinomycetota</taxon>
        <taxon>Actinomycetes</taxon>
        <taxon>Pseudonocardiales</taxon>
        <taxon>Pseudonocardiaceae</taxon>
        <taxon>Pseudonocardia</taxon>
    </lineage>
</organism>
<sequence>MPAGQGKDAEQLDAAIEQGTPPGSVADPELARDLEIVAMLRSRRAAYDPHPEARSRSKQRLMEALLAAQAEDRAAAASPAPHASELTAPLPLVTAPPAPVSGATDETAVIGRVTDDEPEVAHEDGGTVVESPVVRPGRPGRHSLPTRPGSRSRSRAASRPPSRGLRRRFAMVGAAAMVALVAITTAGSFASRNALPGDALYAMKRISEDTGLAFTFDDTERAQRYLALATTRLDEVERLVQAGAAAGSTDPALLAAAMRDFDDSTGEASRMLLSTEDASGAPALGDLRTWAAEQAARLSLLRSSLPDPAVADADTSLALLDRLVGRTEALEARSSCSDVTSNTVDDLGRLPAEGTCSPRAQVADDPTTTEDESVTPTTTPDGTSPATSSTAPGGTTTTAPGTPSSESGGGLLPDLGGSDGLPLPDEGLSTSGGSSSSGGSEGGGDVSIPLPLVPPIQLPPLLPGLPGVSIG</sequence>
<accession>A0ABS6U8C2</accession>
<feature type="region of interest" description="Disordered" evidence="1">
    <location>
        <begin position="43"/>
        <end position="82"/>
    </location>
</feature>
<gene>
    <name evidence="4" type="ORF">I4I82_10795</name>
</gene>
<feature type="region of interest" description="Disordered" evidence="1">
    <location>
        <begin position="117"/>
        <end position="165"/>
    </location>
</feature>
<proteinExistence type="predicted"/>
<evidence type="ECO:0000256" key="2">
    <source>
        <dbReference type="SAM" id="Phobius"/>
    </source>
</evidence>
<feature type="compositionally biased region" description="Low complexity" evidence="1">
    <location>
        <begin position="374"/>
        <end position="434"/>
    </location>
</feature>
<evidence type="ECO:0000313" key="4">
    <source>
        <dbReference type="EMBL" id="MBW0128174.1"/>
    </source>
</evidence>
<evidence type="ECO:0000256" key="1">
    <source>
        <dbReference type="SAM" id="MobiDB-lite"/>
    </source>
</evidence>
<keyword evidence="2" id="KW-0472">Membrane</keyword>
<feature type="transmembrane region" description="Helical" evidence="2">
    <location>
        <begin position="169"/>
        <end position="190"/>
    </location>
</feature>
<feature type="compositionally biased region" description="Low complexity" evidence="1">
    <location>
        <begin position="63"/>
        <end position="82"/>
    </location>
</feature>
<feature type="compositionally biased region" description="Pro residues" evidence="1">
    <location>
        <begin position="451"/>
        <end position="463"/>
    </location>
</feature>
<feature type="region of interest" description="Disordered" evidence="1">
    <location>
        <begin position="334"/>
        <end position="471"/>
    </location>
</feature>
<keyword evidence="5" id="KW-1185">Reference proteome</keyword>
<evidence type="ECO:0000259" key="3">
    <source>
        <dbReference type="Pfam" id="PF18915"/>
    </source>
</evidence>
<feature type="compositionally biased region" description="Basic and acidic residues" evidence="1">
    <location>
        <begin position="45"/>
        <end position="55"/>
    </location>
</feature>
<keyword evidence="2" id="KW-0812">Transmembrane</keyword>
<name>A0ABS6U8C2_9PSEU</name>
<dbReference type="EMBL" id="JADQDF010000001">
    <property type="protein sequence ID" value="MBW0128174.1"/>
    <property type="molecule type" value="Genomic_DNA"/>
</dbReference>
<dbReference type="Proteomes" id="UP000694300">
    <property type="component" value="Unassembled WGS sequence"/>
</dbReference>
<feature type="domain" description="DUF5667" evidence="3">
    <location>
        <begin position="194"/>
        <end position="245"/>
    </location>
</feature>
<feature type="compositionally biased region" description="Polar residues" evidence="1">
    <location>
        <begin position="334"/>
        <end position="344"/>
    </location>
</feature>
<evidence type="ECO:0000313" key="5">
    <source>
        <dbReference type="Proteomes" id="UP000694300"/>
    </source>
</evidence>
<protein>
    <recommendedName>
        <fullName evidence="3">DUF5667 domain-containing protein</fullName>
    </recommendedName>
</protein>
<comment type="caution">
    <text evidence="4">The sequence shown here is derived from an EMBL/GenBank/DDBJ whole genome shotgun (WGS) entry which is preliminary data.</text>
</comment>
<keyword evidence="2" id="KW-1133">Transmembrane helix</keyword>